<evidence type="ECO:0000313" key="2">
    <source>
        <dbReference type="Proteomes" id="UP000245845"/>
    </source>
</evidence>
<keyword evidence="2" id="KW-1185">Reference proteome</keyword>
<gene>
    <name evidence="1" type="ORF">A8806_11325</name>
</gene>
<evidence type="ECO:0008006" key="3">
    <source>
        <dbReference type="Google" id="ProtNLM"/>
    </source>
</evidence>
<name>A0A2Y9CAH8_9FIRM</name>
<dbReference type="Gene3D" id="1.10.287.1060">
    <property type="entry name" value="ESAT-6-like"/>
    <property type="match status" value="1"/>
</dbReference>
<dbReference type="Proteomes" id="UP000245845">
    <property type="component" value="Unassembled WGS sequence"/>
</dbReference>
<dbReference type="RefSeq" id="WP_109732780.1">
    <property type="nucleotide sequence ID" value="NZ_BAAACK010000005.1"/>
</dbReference>
<comment type="caution">
    <text evidence="1">The sequence shown here is derived from an EMBL/GenBank/DDBJ whole genome shotgun (WGS) entry which is preliminary data.</text>
</comment>
<organism evidence="1 2">
    <name type="scientific">Faecalicatena orotica</name>
    <dbReference type="NCBI Taxonomy" id="1544"/>
    <lineage>
        <taxon>Bacteria</taxon>
        <taxon>Bacillati</taxon>
        <taxon>Bacillota</taxon>
        <taxon>Clostridia</taxon>
        <taxon>Lachnospirales</taxon>
        <taxon>Lachnospiraceae</taxon>
        <taxon>Faecalicatena</taxon>
    </lineage>
</organism>
<dbReference type="AlphaFoldDB" id="A0A2Y9CAH8"/>
<evidence type="ECO:0000313" key="1">
    <source>
        <dbReference type="EMBL" id="PWJ23592.1"/>
    </source>
</evidence>
<dbReference type="InterPro" id="IPR036689">
    <property type="entry name" value="ESAT-6-like_sf"/>
</dbReference>
<sequence length="102" mass="11476">MSELKFDFLTAGQEMERLGETAEKLRQTAAGPYGDTIHELMQGWQGEAGIKFLHKAELLKDKMDSTCMLIVQAKEALHQAAVKAELMEKRAKEIAEDRIGNR</sequence>
<reference evidence="1 2" key="1">
    <citation type="submission" date="2018-05" db="EMBL/GenBank/DDBJ databases">
        <title>The Hungate 1000. A catalogue of reference genomes from the rumen microbiome.</title>
        <authorList>
            <person name="Kelly W."/>
        </authorList>
    </citation>
    <scope>NUCLEOTIDE SEQUENCE [LARGE SCALE GENOMIC DNA]</scope>
    <source>
        <strain evidence="1 2">NLAE-zl-C242</strain>
    </source>
</reference>
<dbReference type="EMBL" id="QGDL01000013">
    <property type="protein sequence ID" value="PWJ23592.1"/>
    <property type="molecule type" value="Genomic_DNA"/>
</dbReference>
<dbReference type="SUPFAM" id="SSF140453">
    <property type="entry name" value="EsxAB dimer-like"/>
    <property type="match status" value="1"/>
</dbReference>
<protein>
    <recommendedName>
        <fullName evidence="3">WXG100 family type VII secretion target</fullName>
    </recommendedName>
</protein>
<proteinExistence type="predicted"/>
<dbReference type="OrthoDB" id="4978934at2"/>
<accession>A0A2Y9CAH8</accession>